<dbReference type="EMBL" id="BGPR01211755">
    <property type="protein sequence ID" value="GBN43470.1"/>
    <property type="molecule type" value="Genomic_DNA"/>
</dbReference>
<proteinExistence type="predicted"/>
<evidence type="ECO:0000313" key="1">
    <source>
        <dbReference type="EMBL" id="GBN43470.1"/>
    </source>
</evidence>
<gene>
    <name evidence="1" type="ORF">AVEN_251012_1</name>
</gene>
<reference evidence="1 2" key="1">
    <citation type="journal article" date="2019" name="Sci. Rep.">
        <title>Orb-weaving spider Araneus ventricosus genome elucidates the spidroin gene catalogue.</title>
        <authorList>
            <person name="Kono N."/>
            <person name="Nakamura H."/>
            <person name="Ohtoshi R."/>
            <person name="Moran D.A.P."/>
            <person name="Shinohara A."/>
            <person name="Yoshida Y."/>
            <person name="Fujiwara M."/>
            <person name="Mori M."/>
            <person name="Tomita M."/>
            <person name="Arakawa K."/>
        </authorList>
    </citation>
    <scope>NUCLEOTIDE SEQUENCE [LARGE SCALE GENOMIC DNA]</scope>
</reference>
<accession>A0A4Y2NYS1</accession>
<protein>
    <submittedName>
        <fullName evidence="1">Uncharacterized protein</fullName>
    </submittedName>
</protein>
<evidence type="ECO:0000313" key="2">
    <source>
        <dbReference type="Proteomes" id="UP000499080"/>
    </source>
</evidence>
<keyword evidence="2" id="KW-1185">Reference proteome</keyword>
<organism evidence="1 2">
    <name type="scientific">Araneus ventricosus</name>
    <name type="common">Orbweaver spider</name>
    <name type="synonym">Epeira ventricosa</name>
    <dbReference type="NCBI Taxonomy" id="182803"/>
    <lineage>
        <taxon>Eukaryota</taxon>
        <taxon>Metazoa</taxon>
        <taxon>Ecdysozoa</taxon>
        <taxon>Arthropoda</taxon>
        <taxon>Chelicerata</taxon>
        <taxon>Arachnida</taxon>
        <taxon>Araneae</taxon>
        <taxon>Araneomorphae</taxon>
        <taxon>Entelegynae</taxon>
        <taxon>Araneoidea</taxon>
        <taxon>Araneidae</taxon>
        <taxon>Araneus</taxon>
    </lineage>
</organism>
<dbReference type="AlphaFoldDB" id="A0A4Y2NYS1"/>
<sequence>VTHAQESNKKRTAHPKQYLVTAHEIAPRRIGEKQAGTVNSRFTKLSKDGWFGVLGVMIGEDLRKFSGSRVMRTIAIGRLPIRNLPIKGGKEKNRFFE</sequence>
<feature type="non-terminal residue" evidence="1">
    <location>
        <position position="1"/>
    </location>
</feature>
<name>A0A4Y2NYS1_ARAVE</name>
<dbReference type="Proteomes" id="UP000499080">
    <property type="component" value="Unassembled WGS sequence"/>
</dbReference>
<comment type="caution">
    <text evidence="1">The sequence shown here is derived from an EMBL/GenBank/DDBJ whole genome shotgun (WGS) entry which is preliminary data.</text>
</comment>